<evidence type="ECO:0000256" key="3">
    <source>
        <dbReference type="ARBA" id="ARBA00022833"/>
    </source>
</evidence>
<feature type="region of interest" description="Disordered" evidence="5">
    <location>
        <begin position="76"/>
        <end position="103"/>
    </location>
</feature>
<keyword evidence="1 4" id="KW-0479">Metal-binding</keyword>
<dbReference type="GO" id="GO:0008270">
    <property type="term" value="F:zinc ion binding"/>
    <property type="evidence" value="ECO:0007669"/>
    <property type="project" value="UniProtKB-KW"/>
</dbReference>
<keyword evidence="3 4" id="KW-0862">Zinc</keyword>
<feature type="zinc finger region" description="C3H1-type" evidence="4">
    <location>
        <begin position="50"/>
        <end position="78"/>
    </location>
</feature>
<feature type="signal peptide" evidence="6">
    <location>
        <begin position="1"/>
        <end position="23"/>
    </location>
</feature>
<gene>
    <name evidence="8" type="ORF">ZIOFF_042705</name>
</gene>
<dbReference type="AlphaFoldDB" id="A0A8J5KVP9"/>
<organism evidence="8 9">
    <name type="scientific">Zingiber officinale</name>
    <name type="common">Ginger</name>
    <name type="synonym">Amomum zingiber</name>
    <dbReference type="NCBI Taxonomy" id="94328"/>
    <lineage>
        <taxon>Eukaryota</taxon>
        <taxon>Viridiplantae</taxon>
        <taxon>Streptophyta</taxon>
        <taxon>Embryophyta</taxon>
        <taxon>Tracheophyta</taxon>
        <taxon>Spermatophyta</taxon>
        <taxon>Magnoliopsida</taxon>
        <taxon>Liliopsida</taxon>
        <taxon>Zingiberales</taxon>
        <taxon>Zingiberaceae</taxon>
        <taxon>Zingiber</taxon>
    </lineage>
</organism>
<evidence type="ECO:0000256" key="1">
    <source>
        <dbReference type="ARBA" id="ARBA00022723"/>
    </source>
</evidence>
<comment type="caution">
    <text evidence="8">The sequence shown here is derived from an EMBL/GenBank/DDBJ whole genome shotgun (WGS) entry which is preliminary data.</text>
</comment>
<dbReference type="PROSITE" id="PS50103">
    <property type="entry name" value="ZF_C3H1"/>
    <property type="match status" value="1"/>
</dbReference>
<protein>
    <recommendedName>
        <fullName evidence="7">C3H1-type domain-containing protein</fullName>
    </recommendedName>
</protein>
<evidence type="ECO:0000256" key="6">
    <source>
        <dbReference type="SAM" id="SignalP"/>
    </source>
</evidence>
<keyword evidence="9" id="KW-1185">Reference proteome</keyword>
<proteinExistence type="predicted"/>
<keyword evidence="6" id="KW-0732">Signal</keyword>
<evidence type="ECO:0000259" key="7">
    <source>
        <dbReference type="PROSITE" id="PS50103"/>
    </source>
</evidence>
<dbReference type="Proteomes" id="UP000734854">
    <property type="component" value="Unassembled WGS sequence"/>
</dbReference>
<feature type="chain" id="PRO_5035262752" description="C3H1-type domain-containing protein" evidence="6">
    <location>
        <begin position="24"/>
        <end position="103"/>
    </location>
</feature>
<feature type="domain" description="C3H1-type" evidence="7">
    <location>
        <begin position="50"/>
        <end position="78"/>
    </location>
</feature>
<evidence type="ECO:0000256" key="4">
    <source>
        <dbReference type="PROSITE-ProRule" id="PRU00723"/>
    </source>
</evidence>
<evidence type="ECO:0000313" key="9">
    <source>
        <dbReference type="Proteomes" id="UP000734854"/>
    </source>
</evidence>
<dbReference type="InterPro" id="IPR000571">
    <property type="entry name" value="Znf_CCCH"/>
</dbReference>
<reference evidence="8 9" key="1">
    <citation type="submission" date="2020-08" db="EMBL/GenBank/DDBJ databases">
        <title>Plant Genome Project.</title>
        <authorList>
            <person name="Zhang R.-G."/>
        </authorList>
    </citation>
    <scope>NUCLEOTIDE SEQUENCE [LARGE SCALE GENOMIC DNA]</scope>
    <source>
        <tissue evidence="8">Rhizome</tissue>
    </source>
</reference>
<keyword evidence="2 4" id="KW-0863">Zinc-finger</keyword>
<accession>A0A8J5KVP9</accession>
<evidence type="ECO:0000256" key="5">
    <source>
        <dbReference type="SAM" id="MobiDB-lite"/>
    </source>
</evidence>
<evidence type="ECO:0000256" key="2">
    <source>
        <dbReference type="ARBA" id="ARBA00022771"/>
    </source>
</evidence>
<evidence type="ECO:0000313" key="8">
    <source>
        <dbReference type="EMBL" id="KAG6494922.1"/>
    </source>
</evidence>
<name>A0A8J5KVP9_ZINOF</name>
<dbReference type="EMBL" id="JACMSC010000012">
    <property type="protein sequence ID" value="KAG6494922.1"/>
    <property type="molecule type" value="Genomic_DNA"/>
</dbReference>
<dbReference type="SUPFAM" id="SSF90229">
    <property type="entry name" value="CCCH zinc finger"/>
    <property type="match status" value="1"/>
</dbReference>
<sequence>MLLGEAVVSWCALLFVNWLPGEAIGSLACGRSRIKSSRVRPFVNRLADLRSIPRPCAFFNKPKGCRHGANCSYRHDASLPPRTEQPRGPKRINKLDGGIVNMN</sequence>
<dbReference type="InterPro" id="IPR036855">
    <property type="entry name" value="Znf_CCCH_sf"/>
</dbReference>